<sequence length="194" mass="21885">MRIITPWLALAALLCLPVQATTQDNPDRFQGLLEEAGLTFQTPDGFSDIELKRYPTLQHERALRHADGKVEVRYAIRPLGRLEVDYNDAHSSTPEPNHLFSMMFHTLSINLAKGTHIPSNEYPKDRAKEKFQADWASAAVFDVRPEFGEPFKQALLLAIHRNDLADAYVVVLFDDYKAQKPAIRAALASLAFKP</sequence>
<protein>
    <submittedName>
        <fullName evidence="2">Uncharacterized protein</fullName>
    </submittedName>
</protein>
<comment type="caution">
    <text evidence="2">The sequence shown here is derived from an EMBL/GenBank/DDBJ whole genome shotgun (WGS) entry which is preliminary data.</text>
</comment>
<accession>A0A657PVQ3</accession>
<proteinExistence type="predicted"/>
<evidence type="ECO:0000313" key="2">
    <source>
        <dbReference type="EMBL" id="PUE05255.1"/>
    </source>
</evidence>
<name>A0A657PVQ3_9GAMM</name>
<feature type="signal peptide" evidence="1">
    <location>
        <begin position="1"/>
        <end position="20"/>
    </location>
</feature>
<gene>
    <name evidence="2" type="ORF">C3L24_01600</name>
</gene>
<dbReference type="AlphaFoldDB" id="A0A657PVQ3"/>
<evidence type="ECO:0000256" key="1">
    <source>
        <dbReference type="SAM" id="SignalP"/>
    </source>
</evidence>
<dbReference type="EMBL" id="PQCO01000090">
    <property type="protein sequence ID" value="PUE05255.1"/>
    <property type="molecule type" value="Genomic_DNA"/>
</dbReference>
<organism evidence="2 3">
    <name type="scientific">Candidatus Sedimenticola endophacoides</name>
    <dbReference type="NCBI Taxonomy" id="2548426"/>
    <lineage>
        <taxon>Bacteria</taxon>
        <taxon>Pseudomonadati</taxon>
        <taxon>Pseudomonadota</taxon>
        <taxon>Gammaproteobacteria</taxon>
        <taxon>Chromatiales</taxon>
        <taxon>Sedimenticolaceae</taxon>
        <taxon>Sedimenticola</taxon>
    </lineage>
</organism>
<dbReference type="Proteomes" id="UP000250928">
    <property type="component" value="Unassembled WGS sequence"/>
</dbReference>
<reference evidence="2 3" key="1">
    <citation type="submission" date="2018-01" db="EMBL/GenBank/DDBJ databases">
        <title>Novel co-symbiosis in the lucinid bivalve Phacoides pectinatus.</title>
        <authorList>
            <person name="Lim S.J."/>
            <person name="Davis B.G."/>
            <person name="Gill D.E."/>
            <person name="Engel A.S."/>
            <person name="Anderson L.C."/>
            <person name="Campbell B.J."/>
        </authorList>
    </citation>
    <scope>NUCLEOTIDE SEQUENCE [LARGE SCALE GENOMIC DNA]</scope>
    <source>
        <strain evidence="2">N3_P5</strain>
    </source>
</reference>
<evidence type="ECO:0000313" key="3">
    <source>
        <dbReference type="Proteomes" id="UP000250928"/>
    </source>
</evidence>
<keyword evidence="1" id="KW-0732">Signal</keyword>
<feature type="chain" id="PRO_5030148144" evidence="1">
    <location>
        <begin position="21"/>
        <end position="194"/>
    </location>
</feature>